<organism evidence="2 3">
    <name type="scientific">Phytophthora fragariae</name>
    <dbReference type="NCBI Taxonomy" id="53985"/>
    <lineage>
        <taxon>Eukaryota</taxon>
        <taxon>Sar</taxon>
        <taxon>Stramenopiles</taxon>
        <taxon>Oomycota</taxon>
        <taxon>Peronosporomycetes</taxon>
        <taxon>Peronosporales</taxon>
        <taxon>Peronosporaceae</taxon>
        <taxon>Phytophthora</taxon>
    </lineage>
</organism>
<evidence type="ECO:0000313" key="3">
    <source>
        <dbReference type="Proteomes" id="UP000440732"/>
    </source>
</evidence>
<feature type="compositionally biased region" description="Polar residues" evidence="1">
    <location>
        <begin position="77"/>
        <end position="95"/>
    </location>
</feature>
<sequence length="210" mass="22470">MGRANNANLKPTKRFEKFQRVEALGQYEVLASSDSEEENIDGMDVDEEMVSAGIADPTGTEGIEDDTPYAYPEGRNQAPTESTSEQMSPSVATKDTNLEVPPIEGNDQMEVDTQDSTLENKPLAQHGAEMSLPPRRTVTAMIPRKAARRLKHVAAGVGLPDGAIKGMQTNMASYMQNAAAQCTPAQPGQSQLLATLAEAKSSGDNICMQG</sequence>
<accession>A0A6A3Q1A1</accession>
<dbReference type="EMBL" id="QXGA01005565">
    <property type="protein sequence ID" value="KAE9066538.1"/>
    <property type="molecule type" value="Genomic_DNA"/>
</dbReference>
<name>A0A6A3Q1A1_9STRA</name>
<feature type="region of interest" description="Disordered" evidence="1">
    <location>
        <begin position="55"/>
        <end position="107"/>
    </location>
</feature>
<reference evidence="2 3" key="1">
    <citation type="submission" date="2018-08" db="EMBL/GenBank/DDBJ databases">
        <title>Genomic investigation of the strawberry pathogen Phytophthora fragariae indicates pathogenicity is determined by transcriptional variation in three key races.</title>
        <authorList>
            <person name="Adams T.M."/>
            <person name="Armitage A.D."/>
            <person name="Sobczyk M.K."/>
            <person name="Bates H.J."/>
            <person name="Dunwell J.M."/>
            <person name="Nellist C.F."/>
            <person name="Harrison R.J."/>
        </authorList>
    </citation>
    <scope>NUCLEOTIDE SEQUENCE [LARGE SCALE GENOMIC DNA]</scope>
    <source>
        <strain evidence="2 3">NOV-5</strain>
    </source>
</reference>
<dbReference type="AlphaFoldDB" id="A0A6A3Q1A1"/>
<protein>
    <submittedName>
        <fullName evidence="2">Uncharacterized protein</fullName>
    </submittedName>
</protein>
<evidence type="ECO:0000256" key="1">
    <source>
        <dbReference type="SAM" id="MobiDB-lite"/>
    </source>
</evidence>
<dbReference type="Proteomes" id="UP000440732">
    <property type="component" value="Unassembled WGS sequence"/>
</dbReference>
<comment type="caution">
    <text evidence="2">The sequence shown here is derived from an EMBL/GenBank/DDBJ whole genome shotgun (WGS) entry which is preliminary data.</text>
</comment>
<proteinExistence type="predicted"/>
<gene>
    <name evidence="2" type="ORF">PF006_g30196</name>
</gene>
<evidence type="ECO:0000313" key="2">
    <source>
        <dbReference type="EMBL" id="KAE9066538.1"/>
    </source>
</evidence>